<dbReference type="InterPro" id="IPR039975">
    <property type="entry name" value="IFT52"/>
</dbReference>
<evidence type="ECO:0000313" key="4">
    <source>
        <dbReference type="EMBL" id="GMI33382.1"/>
    </source>
</evidence>
<feature type="domain" description="IFT52 central" evidence="2">
    <location>
        <begin position="225"/>
        <end position="282"/>
    </location>
</feature>
<gene>
    <name evidence="4" type="ORF">TeGR_g12291</name>
</gene>
<evidence type="ECO:0000256" key="1">
    <source>
        <dbReference type="SAM" id="MobiDB-lite"/>
    </source>
</evidence>
<feature type="domain" description="IFT52 GIFT" evidence="3">
    <location>
        <begin position="14"/>
        <end position="200"/>
    </location>
</feature>
<reference evidence="4 5" key="1">
    <citation type="journal article" date="2023" name="Commun. Biol.">
        <title>Genome analysis of Parmales, the sister group of diatoms, reveals the evolutionary specialization of diatoms from phago-mixotrophs to photoautotrophs.</title>
        <authorList>
            <person name="Ban H."/>
            <person name="Sato S."/>
            <person name="Yoshikawa S."/>
            <person name="Yamada K."/>
            <person name="Nakamura Y."/>
            <person name="Ichinomiya M."/>
            <person name="Sato N."/>
            <person name="Blanc-Mathieu R."/>
            <person name="Endo H."/>
            <person name="Kuwata A."/>
            <person name="Ogata H."/>
        </authorList>
    </citation>
    <scope>NUCLEOTIDE SEQUENCE [LARGE SCALE GENOMIC DNA]</scope>
</reference>
<feature type="non-terminal residue" evidence="4">
    <location>
        <position position="282"/>
    </location>
</feature>
<dbReference type="PANTHER" id="PTHR12969:SF7">
    <property type="entry name" value="INTRAFLAGELLAR TRANSPORT PROTEIN 52 HOMOLOG"/>
    <property type="match status" value="1"/>
</dbReference>
<evidence type="ECO:0000259" key="3">
    <source>
        <dbReference type="Pfam" id="PF23355"/>
    </source>
</evidence>
<comment type="caution">
    <text evidence="4">The sequence shown here is derived from an EMBL/GenBank/DDBJ whole genome shotgun (WGS) entry which is preliminary data.</text>
</comment>
<proteinExistence type="predicted"/>
<feature type="region of interest" description="Disordered" evidence="1">
    <location>
        <begin position="101"/>
        <end position="123"/>
    </location>
</feature>
<dbReference type="EMBL" id="BRYB01003245">
    <property type="protein sequence ID" value="GMI33382.1"/>
    <property type="molecule type" value="Genomic_DNA"/>
</dbReference>
<organism evidence="4 5">
    <name type="scientific">Tetraparma gracilis</name>
    <dbReference type="NCBI Taxonomy" id="2962635"/>
    <lineage>
        <taxon>Eukaryota</taxon>
        <taxon>Sar</taxon>
        <taxon>Stramenopiles</taxon>
        <taxon>Ochrophyta</taxon>
        <taxon>Bolidophyceae</taxon>
        <taxon>Parmales</taxon>
        <taxon>Triparmaceae</taxon>
        <taxon>Tetraparma</taxon>
    </lineage>
</organism>
<feature type="non-terminal residue" evidence="4">
    <location>
        <position position="1"/>
    </location>
</feature>
<dbReference type="Proteomes" id="UP001165060">
    <property type="component" value="Unassembled WGS sequence"/>
</dbReference>
<keyword evidence="5" id="KW-1185">Reference proteome</keyword>
<dbReference type="InterPro" id="IPR055458">
    <property type="entry name" value="IFT52_GIFT"/>
</dbReference>
<evidence type="ECO:0000313" key="5">
    <source>
        <dbReference type="Proteomes" id="UP001165060"/>
    </source>
</evidence>
<accession>A0ABQ6MU42</accession>
<name>A0ABQ6MU42_9STRA</name>
<sequence length="282" mass="29641">PPPPLTPSPPSTGVSILIFGGPTTALAPPEIAALNSFVSSGGSVLYLLPPGPEAVKHNAFLKSYGIEAVGDAVVRTVYHKYLHPKQVYIANGLLHTGLASVPDPKAKSKSAPPPPPSKDGSGLTFVYPNGGTLSVSRPAFPVLSSGPISFPLNRPVCAVSHPGGSAGRLCCMGTAECFSDEYLDKEENGRLSDGIMEYLSGSLKLGSVPTPSLAEKSQVPDIASLADRLKPCLQDGDPLPQDFTQLFNDSMFRFDTSLIPASVKLYDTLNVKHEPLSLIPPQ</sequence>
<dbReference type="Pfam" id="PF23355">
    <property type="entry name" value="IFT52_GIFT"/>
    <property type="match status" value="1"/>
</dbReference>
<dbReference type="PANTHER" id="PTHR12969">
    <property type="entry name" value="NGD5/OSM-6/IFT52"/>
    <property type="match status" value="1"/>
</dbReference>
<evidence type="ECO:0000259" key="2">
    <source>
        <dbReference type="Pfam" id="PF23352"/>
    </source>
</evidence>
<protein>
    <submittedName>
        <fullName evidence="4">Uncharacterized protein</fullName>
    </submittedName>
</protein>
<dbReference type="InterPro" id="IPR055460">
    <property type="entry name" value="IFT52_central"/>
</dbReference>
<dbReference type="Pfam" id="PF23352">
    <property type="entry name" value="IFT52_central"/>
    <property type="match status" value="1"/>
</dbReference>